<keyword evidence="3" id="KW-0808">Transferase</keyword>
<gene>
    <name evidence="10" type="ORF">N307_11374</name>
</gene>
<dbReference type="InterPro" id="IPR052056">
    <property type="entry name" value="Mono-ARTD/PARP"/>
</dbReference>
<evidence type="ECO:0000256" key="5">
    <source>
        <dbReference type="ARBA" id="ARBA00023242"/>
    </source>
</evidence>
<dbReference type="GO" id="GO:0003714">
    <property type="term" value="F:transcription corepressor activity"/>
    <property type="evidence" value="ECO:0007669"/>
    <property type="project" value="TreeGrafter"/>
</dbReference>
<dbReference type="SUPFAM" id="SSF56399">
    <property type="entry name" value="ADP-ribosylation"/>
    <property type="match status" value="1"/>
</dbReference>
<dbReference type="InterPro" id="IPR002589">
    <property type="entry name" value="Macro_dom"/>
</dbReference>
<proteinExistence type="inferred from homology"/>
<keyword evidence="11" id="KW-1185">Reference proteome</keyword>
<evidence type="ECO:0000256" key="6">
    <source>
        <dbReference type="ARBA" id="ARBA00024347"/>
    </source>
</evidence>
<sequence length="774" mass="86644">MVPINKDAYEVLKKRKDCLSDVIYKKFACTLAFESAACTVEVYKKKLKQGIDLCVCKDDLTRHKVDALVNAANDHLEHAGGLALALVNAGGPEIQRQSNLHIQKYGRLSTGQIAVTGGGKLPCKEIIHVVGPRWSVYENEKCCYQLQEAIENVLKHVSAPESTTKSVAIPAVSSGIFGFPVRLCAQVIVTTIKEFVEAIPPSCLKEIRLVNICESTVAEMRKACEEILGDTSSLWGTPSAPPRYPSAFIKHEGIRLRIIKGLLEEQKTTAVVNYLSLNGKPQSPVSERLLQKAGPHLQDKLKVHFGRPSSFMEMIPTKGYNLPCKVVLHVVERPYKHKVLLWEELRTAVTKCLQYFQNQKSPSSVSFPANGGKWLSMLPADTVAEIMIEEVLNFAREHPERNMDVQFVFCPNACEAYEVFQKKLYSKTQKLEKRQPCNRSDRFSTTSGSQAAKVTENSKPVLELKGNIQTALEAAESWIQSMVQIWESHCAVIENNYIFSLGREEFAELSQEQHASVHVSEEVKGGKARLQFQGPPDAVIDAVLATEKLLLCMQEKSTAKQEELLHLMGQSEAGQLSGEQLYETNTKSIQISLVESHLQEFKDRKKQFEKAGLCVLKIEKIQNPLLSAAFQQMKKSLEEQGTSKIAHKLYQHVPAQFCSSVCQTGFHRMYSPPTEQKYGAGIYFKRNLKSLTEGKDIWKTDTKMYVFEADVLTGLYTTGKQSYIMPPAVEGDTTKVYDSLVDNVNNPDTFVIFNSIAALPQYLLTCVQLREGYM</sequence>
<evidence type="ECO:0000256" key="4">
    <source>
        <dbReference type="ARBA" id="ARBA00023027"/>
    </source>
</evidence>
<dbReference type="GO" id="GO:0044389">
    <property type="term" value="F:ubiquitin-like protein ligase binding"/>
    <property type="evidence" value="ECO:0007669"/>
    <property type="project" value="TreeGrafter"/>
</dbReference>
<evidence type="ECO:0000256" key="3">
    <source>
        <dbReference type="ARBA" id="ARBA00022679"/>
    </source>
</evidence>
<feature type="compositionally biased region" description="Polar residues" evidence="7">
    <location>
        <begin position="443"/>
        <end position="456"/>
    </location>
</feature>
<feature type="domain" description="PARP catalytic" evidence="8">
    <location>
        <begin position="578"/>
        <end position="774"/>
    </location>
</feature>
<evidence type="ECO:0000313" key="10">
    <source>
        <dbReference type="EMBL" id="KFV70304.1"/>
    </source>
</evidence>
<feature type="region of interest" description="Disordered" evidence="7">
    <location>
        <begin position="436"/>
        <end position="456"/>
    </location>
</feature>
<feature type="non-terminal residue" evidence="10">
    <location>
        <position position="774"/>
    </location>
</feature>
<dbReference type="GO" id="GO:0060335">
    <property type="term" value="P:positive regulation of type II interferon-mediated signaling pathway"/>
    <property type="evidence" value="ECO:0007669"/>
    <property type="project" value="TreeGrafter"/>
</dbReference>
<dbReference type="SMART" id="SM00506">
    <property type="entry name" value="A1pp"/>
    <property type="match status" value="1"/>
</dbReference>
<dbReference type="PROSITE" id="PS51154">
    <property type="entry name" value="MACRO"/>
    <property type="match status" value="2"/>
</dbReference>
<dbReference type="PANTHER" id="PTHR14453:SF70">
    <property type="entry name" value="PROTEIN MONO-ADP-RIBOSYLTRANSFERASE PARP9"/>
    <property type="match status" value="1"/>
</dbReference>
<dbReference type="AlphaFoldDB" id="A0A093GU38"/>
<dbReference type="PROSITE" id="PS51059">
    <property type="entry name" value="PARP_CATALYTIC"/>
    <property type="match status" value="1"/>
</dbReference>
<name>A0A093GU38_DRYPU</name>
<evidence type="ECO:0000256" key="7">
    <source>
        <dbReference type="SAM" id="MobiDB-lite"/>
    </source>
</evidence>
<evidence type="ECO:0000256" key="1">
    <source>
        <dbReference type="ARBA" id="ARBA00004123"/>
    </source>
</evidence>
<evidence type="ECO:0000259" key="9">
    <source>
        <dbReference type="PROSITE" id="PS51154"/>
    </source>
</evidence>
<dbReference type="GO" id="GO:1990404">
    <property type="term" value="F:NAD+-protein mono-ADP-ribosyltransferase activity"/>
    <property type="evidence" value="ECO:0007669"/>
    <property type="project" value="TreeGrafter"/>
</dbReference>
<comment type="similarity">
    <text evidence="6">Belongs to the ARTD/PARP family.</text>
</comment>
<dbReference type="EMBL" id="KL216593">
    <property type="protein sequence ID" value="KFV70304.1"/>
    <property type="molecule type" value="Genomic_DNA"/>
</dbReference>
<dbReference type="CDD" id="cd02907">
    <property type="entry name" value="Macro_Af1521_BAL-like"/>
    <property type="match status" value="1"/>
</dbReference>
<dbReference type="PANTHER" id="PTHR14453">
    <property type="entry name" value="PARP/ZINC FINGER CCCH TYPE DOMAIN CONTAINING PROTEIN"/>
    <property type="match status" value="1"/>
</dbReference>
<dbReference type="GO" id="GO:0003950">
    <property type="term" value="F:NAD+ poly-ADP-ribosyltransferase activity"/>
    <property type="evidence" value="ECO:0007669"/>
    <property type="project" value="InterPro"/>
</dbReference>
<evidence type="ECO:0000313" key="11">
    <source>
        <dbReference type="Proteomes" id="UP000053875"/>
    </source>
</evidence>
<evidence type="ECO:0000256" key="2">
    <source>
        <dbReference type="ARBA" id="ARBA00022676"/>
    </source>
</evidence>
<comment type="subcellular location">
    <subcellularLocation>
        <location evidence="1">Nucleus</location>
    </subcellularLocation>
</comment>
<dbReference type="Gene3D" id="3.40.220.10">
    <property type="entry name" value="Leucine Aminopeptidase, subunit E, domain 1"/>
    <property type="match status" value="2"/>
</dbReference>
<protein>
    <submittedName>
        <fullName evidence="10">Poly [ADP-ribose] polymerase 9</fullName>
    </submittedName>
</protein>
<feature type="domain" description="Macro" evidence="9">
    <location>
        <begin position="243"/>
        <end position="428"/>
    </location>
</feature>
<dbReference type="Pfam" id="PF01661">
    <property type="entry name" value="Macro"/>
    <property type="match status" value="2"/>
</dbReference>
<dbReference type="STRING" id="118200.A0A093GU38"/>
<feature type="domain" description="Macro" evidence="9">
    <location>
        <begin position="40"/>
        <end position="228"/>
    </location>
</feature>
<dbReference type="Gene3D" id="3.90.228.10">
    <property type="match status" value="1"/>
</dbReference>
<evidence type="ECO:0000259" key="8">
    <source>
        <dbReference type="PROSITE" id="PS51059"/>
    </source>
</evidence>
<dbReference type="Proteomes" id="UP000053875">
    <property type="component" value="Unassembled WGS sequence"/>
</dbReference>
<keyword evidence="4" id="KW-0520">NAD</keyword>
<dbReference type="InterPro" id="IPR043472">
    <property type="entry name" value="Macro_dom-like"/>
</dbReference>
<dbReference type="GO" id="GO:0005737">
    <property type="term" value="C:cytoplasm"/>
    <property type="evidence" value="ECO:0007669"/>
    <property type="project" value="TreeGrafter"/>
</dbReference>
<dbReference type="GO" id="GO:0010629">
    <property type="term" value="P:negative regulation of gene expression"/>
    <property type="evidence" value="ECO:0007669"/>
    <property type="project" value="TreeGrafter"/>
</dbReference>
<dbReference type="GO" id="GO:0005634">
    <property type="term" value="C:nucleus"/>
    <property type="evidence" value="ECO:0007669"/>
    <property type="project" value="UniProtKB-SubCell"/>
</dbReference>
<organism evidence="10 11">
    <name type="scientific">Dryobates pubescens</name>
    <name type="common">Downy woodpecker</name>
    <name type="synonym">Picoides pubescens</name>
    <dbReference type="NCBI Taxonomy" id="118200"/>
    <lineage>
        <taxon>Eukaryota</taxon>
        <taxon>Metazoa</taxon>
        <taxon>Chordata</taxon>
        <taxon>Craniata</taxon>
        <taxon>Vertebrata</taxon>
        <taxon>Euteleostomi</taxon>
        <taxon>Archelosauria</taxon>
        <taxon>Archosauria</taxon>
        <taxon>Dinosauria</taxon>
        <taxon>Saurischia</taxon>
        <taxon>Theropoda</taxon>
        <taxon>Coelurosauria</taxon>
        <taxon>Aves</taxon>
        <taxon>Neognathae</taxon>
        <taxon>Neoaves</taxon>
        <taxon>Telluraves</taxon>
        <taxon>Coraciimorphae</taxon>
        <taxon>Piciformes</taxon>
        <taxon>Picidae</taxon>
        <taxon>Dryobates</taxon>
    </lineage>
</organism>
<dbReference type="InterPro" id="IPR012317">
    <property type="entry name" value="Poly(ADP-ribose)pol_cat_dom"/>
</dbReference>
<accession>A0A093GU38</accession>
<dbReference type="SUPFAM" id="SSF52949">
    <property type="entry name" value="Macro domain-like"/>
    <property type="match status" value="2"/>
</dbReference>
<keyword evidence="5" id="KW-0539">Nucleus</keyword>
<keyword evidence="2" id="KW-0328">Glycosyltransferase</keyword>
<dbReference type="GO" id="GO:0070212">
    <property type="term" value="P:protein poly-ADP-ribosylation"/>
    <property type="evidence" value="ECO:0007669"/>
    <property type="project" value="TreeGrafter"/>
</dbReference>
<reference evidence="10 11" key="1">
    <citation type="submission" date="2014-04" db="EMBL/GenBank/DDBJ databases">
        <title>Genome evolution of avian class.</title>
        <authorList>
            <person name="Zhang G."/>
            <person name="Li C."/>
        </authorList>
    </citation>
    <scope>NUCLEOTIDE SEQUENCE [LARGE SCALE GENOMIC DNA]</scope>
    <source>
        <strain evidence="10">BGI_N307</strain>
    </source>
</reference>